<dbReference type="Gene3D" id="6.10.280.220">
    <property type="match status" value="1"/>
</dbReference>
<dbReference type="SUPFAM" id="SSF74924">
    <property type="entry name" value="Cap-Gly domain"/>
    <property type="match status" value="1"/>
</dbReference>
<feature type="region of interest" description="Disordered" evidence="10">
    <location>
        <begin position="78"/>
        <end position="176"/>
    </location>
</feature>
<dbReference type="SMR" id="A0A482WEN6"/>
<feature type="coiled-coil region" evidence="9">
    <location>
        <begin position="960"/>
        <end position="1075"/>
    </location>
</feature>
<dbReference type="EMBL" id="QKKF02037815">
    <property type="protein sequence ID" value="RZF31958.1"/>
    <property type="molecule type" value="Genomic_DNA"/>
</dbReference>
<comment type="caution">
    <text evidence="12">The sequence shown here is derived from an EMBL/GenBank/DDBJ whole genome shotgun (WGS) entry which is preliminary data.</text>
</comment>
<dbReference type="PROSITE" id="PS00845">
    <property type="entry name" value="CAP_GLY_1"/>
    <property type="match status" value="1"/>
</dbReference>
<feature type="coiled-coil region" evidence="9">
    <location>
        <begin position="270"/>
        <end position="363"/>
    </location>
</feature>
<protein>
    <recommendedName>
        <fullName evidence="3">Dynactin subunit 1</fullName>
    </recommendedName>
</protein>
<evidence type="ECO:0000256" key="6">
    <source>
        <dbReference type="ARBA" id="ARBA00023017"/>
    </source>
</evidence>
<name>A0A482WEN6_LAOST</name>
<evidence type="ECO:0000256" key="9">
    <source>
        <dbReference type="SAM" id="Coils"/>
    </source>
</evidence>
<evidence type="ECO:0000313" key="12">
    <source>
        <dbReference type="EMBL" id="RZF31958.1"/>
    </source>
</evidence>
<evidence type="ECO:0000256" key="5">
    <source>
        <dbReference type="ARBA" id="ARBA00022701"/>
    </source>
</evidence>
<keyword evidence="13" id="KW-1185">Reference proteome</keyword>
<evidence type="ECO:0000256" key="8">
    <source>
        <dbReference type="ARBA" id="ARBA00023212"/>
    </source>
</evidence>
<dbReference type="Pfam" id="PF01302">
    <property type="entry name" value="CAP_GLY"/>
    <property type="match status" value="1"/>
</dbReference>
<keyword evidence="8" id="KW-0206">Cytoskeleton</keyword>
<dbReference type="Proteomes" id="UP000291343">
    <property type="component" value="Unassembled WGS sequence"/>
</dbReference>
<sequence length="1295" mass="144902">MNIRVGQRVEVIGKDVLGNVAYVGSTMFAAGKWVGVILDEAKGKNNGSVDGKTYFQCADKHGVFVRQNQLIMLDDAGNRIDFTSPSPGGSSATSPDETPRSSLKSRLGSTRKKVEVASARRKSSPATSLPPSRASSRQSLTGSRRGESRSREDISATQIPHATPTNTHASEPASKRASFIESKTPMSRIPSKTPVNIGKTKYLQTPAKAERAQNKQTGFVETLKPQFTPGQVISPGPTHITNQPTLVQTANFAPNIVRPPPAPSIDHAELESLKSQVQDLTEKLETLKIKNKEKVHEVDTLKIQLDQANEFKTKIMENQASLKKELEKVKREYQELAESKDDMADLADTLEMATLDKEMAEEKLTLDLELLKEELSDKGSGEACVSSYQTKQLEQQNNRLRETLVRMRDLSAHEKHETQKLQRDLETKRNEIADLTKANEKLQARLTDMESQVADLHEQVDAALGAEEMVEQLGQQKLSLEERVKELEEAVNDLEAIQELNDQLQEDSKELESELREEVDLANAATREALKQKEAVLESLADRELTILKFRELVQKLQDQCMDLRTQLERESSSKATTAAIIPEIQDFKKMFAETKAHARAIDLELRRIEVHQSQQHIQYLVAYMPDSFMSRGGDNDALLVLLLIPRLVWKCDVLISQAKDKFPAVELVDKKSLTKGHSVEQFASRARLAMNLYNLQGILRQFVFGLNTCSPETLLKVGGALPDMIQQEKVVDSYIDMMKRDQLDENVNTDALERCVTYFNTTHPLFLLASGETSVHQSYLIQDVGKALLAATDCIRTDSTIVQVLAQSGPDPSNIILLCQHLCTVCEVIQQQLRQIRRKNVDSPQLPLPAVDLQQCCMSAAKIAKVMRDVAKAALIQIPVSGEIEGSIDGAKLLEALNVSWEKVFDDPDAAGPVASLKQATALIAADIAQVAQSMQEIESNTSQPTKQEEITAPIVLRAKQVKSELEETKALRSRLEAREADIRELKLAIRTKQEELGEISVRKELVEKRLANATRDNELQVEKLERKLEEALQQLKRKEKEFEETMDHLQADIDSLENERGELKEKLKNSSKKKFYEGVKSSVASPVHSSPGGIGSKVVESPILLNEIRSLKAALKHEQNEKRKYMYNHYEQLLAQMKPINVPKKKDISNQRTELVKKVDSLLKEVYDAMATTKVVDITKQKPGEEPCLDKLSPNYHLVNNLCKSQLIGDKIRKLQTEVNNELLKSTKGASINTDFTIFPTPEMAKVLQETKPICIGELTVPKLPGDNQKDTSLIVEPRSLKRLHNEIISLWP</sequence>
<dbReference type="InterPro" id="IPR022157">
    <property type="entry name" value="Dynactin"/>
</dbReference>
<dbReference type="GO" id="GO:0005874">
    <property type="term" value="C:microtubule"/>
    <property type="evidence" value="ECO:0007669"/>
    <property type="project" value="UniProtKB-KW"/>
</dbReference>
<dbReference type="InParanoid" id="A0A482WEN6"/>
<evidence type="ECO:0000256" key="4">
    <source>
        <dbReference type="ARBA" id="ARBA00022490"/>
    </source>
</evidence>
<dbReference type="SMART" id="SM01052">
    <property type="entry name" value="CAP_GLY"/>
    <property type="match status" value="1"/>
</dbReference>
<dbReference type="FunCoup" id="A0A482WEN6">
    <property type="interactions" value="1521"/>
</dbReference>
<keyword evidence="5" id="KW-0493">Microtubule</keyword>
<dbReference type="GO" id="GO:0030424">
    <property type="term" value="C:axon"/>
    <property type="evidence" value="ECO:0007669"/>
    <property type="project" value="TreeGrafter"/>
</dbReference>
<dbReference type="Gene3D" id="2.30.30.190">
    <property type="entry name" value="CAP Gly-rich-like domain"/>
    <property type="match status" value="1"/>
</dbReference>
<evidence type="ECO:0000256" key="1">
    <source>
        <dbReference type="ARBA" id="ARBA00004245"/>
    </source>
</evidence>
<dbReference type="OrthoDB" id="2130750at2759"/>
<dbReference type="GO" id="GO:0007097">
    <property type="term" value="P:nuclear migration"/>
    <property type="evidence" value="ECO:0007669"/>
    <property type="project" value="TreeGrafter"/>
</dbReference>
<dbReference type="InterPro" id="IPR000938">
    <property type="entry name" value="CAP-Gly_domain"/>
</dbReference>
<proteinExistence type="inferred from homology"/>
<dbReference type="GO" id="GO:0000922">
    <property type="term" value="C:spindle pole"/>
    <property type="evidence" value="ECO:0007669"/>
    <property type="project" value="TreeGrafter"/>
</dbReference>
<feature type="compositionally biased region" description="Polar residues" evidence="10">
    <location>
        <begin position="124"/>
        <end position="141"/>
    </location>
</feature>
<organism evidence="12 13">
    <name type="scientific">Laodelphax striatellus</name>
    <name type="common">Small brown planthopper</name>
    <name type="synonym">Delphax striatella</name>
    <dbReference type="NCBI Taxonomy" id="195883"/>
    <lineage>
        <taxon>Eukaryota</taxon>
        <taxon>Metazoa</taxon>
        <taxon>Ecdysozoa</taxon>
        <taxon>Arthropoda</taxon>
        <taxon>Hexapoda</taxon>
        <taxon>Insecta</taxon>
        <taxon>Pterygota</taxon>
        <taxon>Neoptera</taxon>
        <taxon>Paraneoptera</taxon>
        <taxon>Hemiptera</taxon>
        <taxon>Auchenorrhyncha</taxon>
        <taxon>Fulgoroidea</taxon>
        <taxon>Delphacidae</taxon>
        <taxon>Criomorphinae</taxon>
        <taxon>Laodelphax</taxon>
    </lineage>
</organism>
<feature type="compositionally biased region" description="Basic and acidic residues" evidence="10">
    <location>
        <begin position="144"/>
        <end position="154"/>
    </location>
</feature>
<keyword evidence="6" id="KW-0243">Dynein</keyword>
<evidence type="ECO:0000256" key="2">
    <source>
        <dbReference type="ARBA" id="ARBA00011010"/>
    </source>
</evidence>
<evidence type="ECO:0000256" key="10">
    <source>
        <dbReference type="SAM" id="MobiDB-lite"/>
    </source>
</evidence>
<dbReference type="GO" id="GO:0000776">
    <property type="term" value="C:kinetochore"/>
    <property type="evidence" value="ECO:0007669"/>
    <property type="project" value="TreeGrafter"/>
</dbReference>
<evidence type="ECO:0000256" key="3">
    <source>
        <dbReference type="ARBA" id="ARBA00016574"/>
    </source>
</evidence>
<keyword evidence="7 9" id="KW-0175">Coiled coil</keyword>
<dbReference type="GO" id="GO:0030286">
    <property type="term" value="C:dynein complex"/>
    <property type="evidence" value="ECO:0007669"/>
    <property type="project" value="UniProtKB-KW"/>
</dbReference>
<comment type="similarity">
    <text evidence="2">Belongs to the dynactin 150 kDa subunit family.</text>
</comment>
<feature type="compositionally biased region" description="Low complexity" evidence="10">
    <location>
        <begin position="83"/>
        <end position="95"/>
    </location>
</feature>
<feature type="compositionally biased region" description="Polar residues" evidence="10">
    <location>
        <begin position="155"/>
        <end position="169"/>
    </location>
</feature>
<dbReference type="Pfam" id="PF12455">
    <property type="entry name" value="Dynactin"/>
    <property type="match status" value="1"/>
</dbReference>
<evidence type="ECO:0000259" key="11">
    <source>
        <dbReference type="PROSITE" id="PS50245"/>
    </source>
</evidence>
<dbReference type="InterPro" id="IPR036859">
    <property type="entry name" value="CAP-Gly_dom_sf"/>
</dbReference>
<gene>
    <name evidence="12" type="ORF">LSTR_LSTR012428</name>
</gene>
<dbReference type="PANTHER" id="PTHR18916">
    <property type="entry name" value="DYNACTIN 1-RELATED MICROTUBULE-BINDING"/>
    <property type="match status" value="1"/>
</dbReference>
<keyword evidence="4" id="KW-0963">Cytoplasm</keyword>
<dbReference type="STRING" id="195883.A0A482WEN6"/>
<accession>A0A482WEN6</accession>
<dbReference type="GO" id="GO:0000132">
    <property type="term" value="P:establishment of mitotic spindle orientation"/>
    <property type="evidence" value="ECO:0007669"/>
    <property type="project" value="TreeGrafter"/>
</dbReference>
<feature type="coiled-coil region" evidence="9">
    <location>
        <begin position="390"/>
        <end position="574"/>
    </location>
</feature>
<feature type="domain" description="CAP-Gly" evidence="11">
    <location>
        <begin position="24"/>
        <end position="66"/>
    </location>
</feature>
<comment type="subcellular location">
    <subcellularLocation>
        <location evidence="1">Cytoplasm</location>
        <location evidence="1">Cytoskeleton</location>
    </subcellularLocation>
</comment>
<reference evidence="12 13" key="1">
    <citation type="journal article" date="2017" name="Gigascience">
        <title>Genome sequence of the small brown planthopper, Laodelphax striatellus.</title>
        <authorList>
            <person name="Zhu J."/>
            <person name="Jiang F."/>
            <person name="Wang X."/>
            <person name="Yang P."/>
            <person name="Bao Y."/>
            <person name="Zhao W."/>
            <person name="Wang W."/>
            <person name="Lu H."/>
            <person name="Wang Q."/>
            <person name="Cui N."/>
            <person name="Li J."/>
            <person name="Chen X."/>
            <person name="Luo L."/>
            <person name="Yu J."/>
            <person name="Kang L."/>
            <person name="Cui F."/>
        </authorList>
    </citation>
    <scope>NUCLEOTIDE SEQUENCE [LARGE SCALE GENOMIC DNA]</scope>
    <source>
        <strain evidence="12">Lst14</strain>
    </source>
</reference>
<evidence type="ECO:0000313" key="13">
    <source>
        <dbReference type="Proteomes" id="UP000291343"/>
    </source>
</evidence>
<dbReference type="PANTHER" id="PTHR18916:SF91">
    <property type="entry name" value="DYNACTIN SUBUNIT 1"/>
    <property type="match status" value="1"/>
</dbReference>
<evidence type="ECO:0000256" key="7">
    <source>
        <dbReference type="ARBA" id="ARBA00023054"/>
    </source>
</evidence>
<dbReference type="PROSITE" id="PS50245">
    <property type="entry name" value="CAP_GLY_2"/>
    <property type="match status" value="1"/>
</dbReference>